<dbReference type="InterPro" id="IPR002563">
    <property type="entry name" value="Flavin_Rdtase-like_dom"/>
</dbReference>
<organism evidence="4 5">
    <name type="scientific">Coprinopsis marcescibilis</name>
    <name type="common">Agaric fungus</name>
    <name type="synonym">Psathyrella marcescibilis</name>
    <dbReference type="NCBI Taxonomy" id="230819"/>
    <lineage>
        <taxon>Eukaryota</taxon>
        <taxon>Fungi</taxon>
        <taxon>Dikarya</taxon>
        <taxon>Basidiomycota</taxon>
        <taxon>Agaricomycotina</taxon>
        <taxon>Agaricomycetes</taxon>
        <taxon>Agaricomycetidae</taxon>
        <taxon>Agaricales</taxon>
        <taxon>Agaricineae</taxon>
        <taxon>Psathyrellaceae</taxon>
        <taxon>Coprinopsis</taxon>
    </lineage>
</organism>
<reference evidence="4 5" key="1">
    <citation type="journal article" date="2019" name="Nat. Ecol. Evol.">
        <title>Megaphylogeny resolves global patterns of mushroom evolution.</title>
        <authorList>
            <person name="Varga T."/>
            <person name="Krizsan K."/>
            <person name="Foldi C."/>
            <person name="Dima B."/>
            <person name="Sanchez-Garcia M."/>
            <person name="Sanchez-Ramirez S."/>
            <person name="Szollosi G.J."/>
            <person name="Szarkandi J.G."/>
            <person name="Papp V."/>
            <person name="Albert L."/>
            <person name="Andreopoulos W."/>
            <person name="Angelini C."/>
            <person name="Antonin V."/>
            <person name="Barry K.W."/>
            <person name="Bougher N.L."/>
            <person name="Buchanan P."/>
            <person name="Buyck B."/>
            <person name="Bense V."/>
            <person name="Catcheside P."/>
            <person name="Chovatia M."/>
            <person name="Cooper J."/>
            <person name="Damon W."/>
            <person name="Desjardin D."/>
            <person name="Finy P."/>
            <person name="Geml J."/>
            <person name="Haridas S."/>
            <person name="Hughes K."/>
            <person name="Justo A."/>
            <person name="Karasinski D."/>
            <person name="Kautmanova I."/>
            <person name="Kiss B."/>
            <person name="Kocsube S."/>
            <person name="Kotiranta H."/>
            <person name="LaButti K.M."/>
            <person name="Lechner B.E."/>
            <person name="Liimatainen K."/>
            <person name="Lipzen A."/>
            <person name="Lukacs Z."/>
            <person name="Mihaltcheva S."/>
            <person name="Morgado L.N."/>
            <person name="Niskanen T."/>
            <person name="Noordeloos M.E."/>
            <person name="Ohm R.A."/>
            <person name="Ortiz-Santana B."/>
            <person name="Ovrebo C."/>
            <person name="Racz N."/>
            <person name="Riley R."/>
            <person name="Savchenko A."/>
            <person name="Shiryaev A."/>
            <person name="Soop K."/>
            <person name="Spirin V."/>
            <person name="Szebenyi C."/>
            <person name="Tomsovsky M."/>
            <person name="Tulloss R.E."/>
            <person name="Uehling J."/>
            <person name="Grigoriev I.V."/>
            <person name="Vagvolgyi C."/>
            <person name="Papp T."/>
            <person name="Martin F.M."/>
            <person name="Miettinen O."/>
            <person name="Hibbett D.S."/>
            <person name="Nagy L.G."/>
        </authorList>
    </citation>
    <scope>NUCLEOTIDE SEQUENCE [LARGE SCALE GENOMIC DNA]</scope>
    <source>
        <strain evidence="4 5">CBS 121175</strain>
    </source>
</reference>
<dbReference type="Gene3D" id="2.30.110.10">
    <property type="entry name" value="Electron Transport, Fmn-binding Protein, Chain A"/>
    <property type="match status" value="1"/>
</dbReference>
<evidence type="ECO:0000256" key="2">
    <source>
        <dbReference type="SAM" id="MobiDB-lite"/>
    </source>
</evidence>
<evidence type="ECO:0000256" key="1">
    <source>
        <dbReference type="ARBA" id="ARBA00023002"/>
    </source>
</evidence>
<accession>A0A5C3KRG7</accession>
<evidence type="ECO:0000313" key="4">
    <source>
        <dbReference type="EMBL" id="TFK23209.1"/>
    </source>
</evidence>
<dbReference type="GO" id="GO:0010181">
    <property type="term" value="F:FMN binding"/>
    <property type="evidence" value="ECO:0007669"/>
    <property type="project" value="InterPro"/>
</dbReference>
<evidence type="ECO:0000259" key="3">
    <source>
        <dbReference type="Pfam" id="PF01613"/>
    </source>
</evidence>
<dbReference type="PANTHER" id="PTHR30466">
    <property type="entry name" value="FLAVIN REDUCTASE"/>
    <property type="match status" value="1"/>
</dbReference>
<keyword evidence="1" id="KW-0560">Oxidoreductase</keyword>
<dbReference type="SUPFAM" id="SSF50475">
    <property type="entry name" value="FMN-binding split barrel"/>
    <property type="match status" value="1"/>
</dbReference>
<feature type="domain" description="Flavin reductase like" evidence="3">
    <location>
        <begin position="2"/>
        <end position="180"/>
    </location>
</feature>
<sequence>MDPHPLVAFALRIPSRMASTLTSFSSDLPEMSKPRSDLLPAHQHRNRREHKPPRAHMVVNLLSSSQAELAHKFSRPDLFPHPFSSLPYTMTAEGLPVLQGSLGAISCRLVAQPLKLSELKVEAHEEGGDEFDSGEGAGGVVSELYIAQVVRVERLPLDEAGKDEESTSSPLLYYKRKYTSC</sequence>
<keyword evidence="5" id="KW-1185">Reference proteome</keyword>
<feature type="compositionally biased region" description="Basic residues" evidence="2">
    <location>
        <begin position="42"/>
        <end position="52"/>
    </location>
</feature>
<dbReference type="InterPro" id="IPR050268">
    <property type="entry name" value="NADH-dep_flavin_reductase"/>
</dbReference>
<dbReference type="GO" id="GO:0042602">
    <property type="term" value="F:riboflavin reductase (NADPH) activity"/>
    <property type="evidence" value="ECO:0007669"/>
    <property type="project" value="TreeGrafter"/>
</dbReference>
<dbReference type="AlphaFoldDB" id="A0A5C3KRG7"/>
<feature type="region of interest" description="Disordered" evidence="2">
    <location>
        <begin position="25"/>
        <end position="52"/>
    </location>
</feature>
<dbReference type="PANTHER" id="PTHR30466:SF1">
    <property type="entry name" value="FMN REDUCTASE (NADH) RUTF"/>
    <property type="match status" value="1"/>
</dbReference>
<dbReference type="Pfam" id="PF01613">
    <property type="entry name" value="Flavin_Reduct"/>
    <property type="match status" value="1"/>
</dbReference>
<dbReference type="InterPro" id="IPR012349">
    <property type="entry name" value="Split_barrel_FMN-bd"/>
</dbReference>
<gene>
    <name evidence="4" type="ORF">FA15DRAFT_670709</name>
</gene>
<dbReference type="STRING" id="230819.A0A5C3KRG7"/>
<proteinExistence type="predicted"/>
<dbReference type="OrthoDB" id="2015405at2759"/>
<protein>
    <recommendedName>
        <fullName evidence="3">Flavin reductase like domain-containing protein</fullName>
    </recommendedName>
</protein>
<evidence type="ECO:0000313" key="5">
    <source>
        <dbReference type="Proteomes" id="UP000307440"/>
    </source>
</evidence>
<name>A0A5C3KRG7_COPMA</name>
<dbReference type="EMBL" id="ML210223">
    <property type="protein sequence ID" value="TFK23209.1"/>
    <property type="molecule type" value="Genomic_DNA"/>
</dbReference>
<dbReference type="Proteomes" id="UP000307440">
    <property type="component" value="Unassembled WGS sequence"/>
</dbReference>